<evidence type="ECO:0000259" key="9">
    <source>
        <dbReference type="SMART" id="SM00382"/>
    </source>
</evidence>
<dbReference type="SUPFAM" id="SSF52540">
    <property type="entry name" value="P-loop containing nucleoside triphosphate hydrolases"/>
    <property type="match status" value="1"/>
</dbReference>
<dbReference type="InterPro" id="IPR003959">
    <property type="entry name" value="ATPase_AAA_core"/>
</dbReference>
<evidence type="ECO:0000256" key="1">
    <source>
        <dbReference type="ARBA" id="ARBA00001947"/>
    </source>
</evidence>
<comment type="similarity">
    <text evidence="8">Belongs to the AAA ATPase family.</text>
</comment>
<evidence type="ECO:0000256" key="4">
    <source>
        <dbReference type="ARBA" id="ARBA00022723"/>
    </source>
</evidence>
<keyword evidence="5" id="KW-0378">Hydrolase</keyword>
<keyword evidence="11" id="KW-1185">Reference proteome</keyword>
<dbReference type="PROSITE" id="PS00674">
    <property type="entry name" value="AAA"/>
    <property type="match status" value="1"/>
</dbReference>
<keyword evidence="8" id="KW-0547">Nucleotide-binding</keyword>
<evidence type="ECO:0000256" key="3">
    <source>
        <dbReference type="ARBA" id="ARBA00022670"/>
    </source>
</evidence>
<comment type="cofactor">
    <cofactor evidence="1">
        <name>Zn(2+)</name>
        <dbReference type="ChEBI" id="CHEBI:29105"/>
    </cofactor>
</comment>
<keyword evidence="4" id="KW-0479">Metal-binding</keyword>
<evidence type="ECO:0000256" key="2">
    <source>
        <dbReference type="ARBA" id="ARBA00010044"/>
    </source>
</evidence>
<organism evidence="10 11">
    <name type="scientific">Geochorda subterranea</name>
    <dbReference type="NCBI Taxonomy" id="3109564"/>
    <lineage>
        <taxon>Bacteria</taxon>
        <taxon>Bacillati</taxon>
        <taxon>Bacillota</taxon>
        <taxon>Limnochordia</taxon>
        <taxon>Limnochordales</taxon>
        <taxon>Geochordaceae</taxon>
        <taxon>Geochorda</taxon>
    </lineage>
</organism>
<dbReference type="RefSeq" id="WP_324670284.1">
    <property type="nucleotide sequence ID" value="NZ_CP141614.1"/>
</dbReference>
<dbReference type="Gene3D" id="1.20.58.760">
    <property type="entry name" value="Peptidase M41"/>
    <property type="match status" value="1"/>
</dbReference>
<dbReference type="InterPro" id="IPR003960">
    <property type="entry name" value="ATPase_AAA_CS"/>
</dbReference>
<dbReference type="InterPro" id="IPR003593">
    <property type="entry name" value="AAA+_ATPase"/>
</dbReference>
<dbReference type="EMBL" id="CP141614">
    <property type="protein sequence ID" value="WRP15876.1"/>
    <property type="molecule type" value="Genomic_DNA"/>
</dbReference>
<keyword evidence="7" id="KW-0482">Metalloprotease</keyword>
<dbReference type="InterPro" id="IPR037219">
    <property type="entry name" value="Peptidase_M41-like"/>
</dbReference>
<dbReference type="Pfam" id="PF00004">
    <property type="entry name" value="AAA"/>
    <property type="match status" value="1"/>
</dbReference>
<name>A0ABZ1BTB3_9FIRM</name>
<sequence>MIREILAGVMAAAIVFASLNGLNLWPLLVVAAGLVAVRYLAVEGRVPGSRRFEVVQSEGGGPASITFDDIGGQEMAKRELIEALDFVRQPERARRLGIRPLRGILLAGPPGTGKTMMARAAAGYTDAAFLVASGSQFVEMYAGVGAQRVRELFRRARQLARQRKSRTAIIFIDELEVLGGQRGRHTSHLEYDQTLNQLLVEMDGMSSRVEDVQVLVIGATNRVDLLDSALMRPGRFDRVVRVDLPDREARLQILRLHARNRPLAEDVDLDAIARETFGFSGAHLEAVINEAAIAALRAGRDRIGAADLREAVDKVMLGERLDRRPTPEEMHRVAVHEAGHALVAEMLRPGSVAQVTVTSRGQALGYVRQAEVDDRYLYTARQLEDQIAVALGGAVAEDLELGGRSTGATSDFEKAADLARRMVYAGMSPLGVVSREHLPARLLHEAVAAILSAQESRVRQLLGRQRDVLARAASVLAEMERLSGDELRAWLRGELAQSA</sequence>
<dbReference type="Proteomes" id="UP001333102">
    <property type="component" value="Chromosome"/>
</dbReference>
<dbReference type="SMART" id="SM00382">
    <property type="entry name" value="AAA"/>
    <property type="match status" value="1"/>
</dbReference>
<dbReference type="Gene3D" id="3.40.50.300">
    <property type="entry name" value="P-loop containing nucleotide triphosphate hydrolases"/>
    <property type="match status" value="1"/>
</dbReference>
<dbReference type="PANTHER" id="PTHR23076:SF97">
    <property type="entry name" value="ATP-DEPENDENT ZINC METALLOPROTEASE YME1L1"/>
    <property type="match status" value="1"/>
</dbReference>
<dbReference type="SUPFAM" id="SSF140990">
    <property type="entry name" value="FtsH protease domain-like"/>
    <property type="match status" value="1"/>
</dbReference>
<gene>
    <name evidence="10" type="ORF">VLY81_06920</name>
</gene>
<accession>A0ABZ1BTB3</accession>
<evidence type="ECO:0000256" key="7">
    <source>
        <dbReference type="ARBA" id="ARBA00023049"/>
    </source>
</evidence>
<dbReference type="Pfam" id="PF01434">
    <property type="entry name" value="Peptidase_M41"/>
    <property type="match status" value="1"/>
</dbReference>
<dbReference type="PANTHER" id="PTHR23076">
    <property type="entry name" value="METALLOPROTEASE M41 FTSH"/>
    <property type="match status" value="1"/>
</dbReference>
<feature type="domain" description="AAA+ ATPase" evidence="9">
    <location>
        <begin position="100"/>
        <end position="246"/>
    </location>
</feature>
<dbReference type="Gene3D" id="1.10.8.60">
    <property type="match status" value="1"/>
</dbReference>
<dbReference type="Pfam" id="PF17862">
    <property type="entry name" value="AAA_lid_3"/>
    <property type="match status" value="1"/>
</dbReference>
<evidence type="ECO:0000313" key="11">
    <source>
        <dbReference type="Proteomes" id="UP001333102"/>
    </source>
</evidence>
<evidence type="ECO:0000256" key="6">
    <source>
        <dbReference type="ARBA" id="ARBA00022833"/>
    </source>
</evidence>
<keyword evidence="6" id="KW-0862">Zinc</keyword>
<protein>
    <submittedName>
        <fullName evidence="10">AAA family ATPase</fullName>
    </submittedName>
</protein>
<keyword evidence="8" id="KW-0067">ATP-binding</keyword>
<dbReference type="InterPro" id="IPR041569">
    <property type="entry name" value="AAA_lid_3"/>
</dbReference>
<proteinExistence type="inferred from homology"/>
<evidence type="ECO:0000256" key="5">
    <source>
        <dbReference type="ARBA" id="ARBA00022801"/>
    </source>
</evidence>
<reference evidence="11" key="1">
    <citation type="submission" date="2023-12" db="EMBL/GenBank/DDBJ databases">
        <title>Novel isolates from deep terrestrial aquifers shed light on the physiology and ecology of the class Limnochordia.</title>
        <authorList>
            <person name="Karnachuk O.V."/>
            <person name="Lukina A.P."/>
            <person name="Avakyan M.R."/>
            <person name="Kadnikov V."/>
            <person name="Begmatov S."/>
            <person name="Beletsky A.V."/>
            <person name="Mardanov A.V."/>
            <person name="Ravin N.V."/>
        </authorList>
    </citation>
    <scope>NUCLEOTIDE SEQUENCE [LARGE SCALE GENOMIC DNA]</scope>
    <source>
        <strain evidence="11">LN</strain>
    </source>
</reference>
<dbReference type="InterPro" id="IPR027417">
    <property type="entry name" value="P-loop_NTPase"/>
</dbReference>
<comment type="similarity">
    <text evidence="2">In the C-terminal section; belongs to the peptidase M41 family.</text>
</comment>
<evidence type="ECO:0000256" key="8">
    <source>
        <dbReference type="RuleBase" id="RU003651"/>
    </source>
</evidence>
<dbReference type="InterPro" id="IPR000642">
    <property type="entry name" value="Peptidase_M41"/>
</dbReference>
<evidence type="ECO:0000313" key="10">
    <source>
        <dbReference type="EMBL" id="WRP15876.1"/>
    </source>
</evidence>
<keyword evidence="3" id="KW-0645">Protease</keyword>